<name>A0A1H0UMD0_9HYPH</name>
<dbReference type="PANTHER" id="PTHR33910:SF1">
    <property type="entry name" value="PROTEIN TRANSLOCASE SUBUNIT SECE"/>
    <property type="match status" value="1"/>
</dbReference>
<comment type="subcellular location">
    <subcellularLocation>
        <location evidence="9">Cell membrane</location>
        <topology evidence="9">Single-pass membrane protein</topology>
    </subcellularLocation>
    <subcellularLocation>
        <location evidence="1">Membrane</location>
    </subcellularLocation>
</comment>
<accession>A0A1H0UMD0</accession>
<dbReference type="EMBL" id="FNJC01000009">
    <property type="protein sequence ID" value="SDP67233.1"/>
    <property type="molecule type" value="Genomic_DNA"/>
</dbReference>
<keyword evidence="5 9" id="KW-0653">Protein transport</keyword>
<keyword evidence="2 9" id="KW-0813">Transport</keyword>
<dbReference type="Gene3D" id="1.20.5.1030">
    <property type="entry name" value="Preprotein translocase secy subunit"/>
    <property type="match status" value="1"/>
</dbReference>
<keyword evidence="11" id="KW-1185">Reference proteome</keyword>
<gene>
    <name evidence="9" type="primary">secE</name>
    <name evidence="10" type="ORF">SAMN04488061_3685</name>
</gene>
<evidence type="ECO:0000313" key="11">
    <source>
        <dbReference type="Proteomes" id="UP000198795"/>
    </source>
</evidence>
<dbReference type="NCBIfam" id="TIGR00964">
    <property type="entry name" value="secE_bact"/>
    <property type="match status" value="1"/>
</dbReference>
<protein>
    <recommendedName>
        <fullName evidence="9">Protein translocase subunit SecE</fullName>
    </recommendedName>
</protein>
<evidence type="ECO:0000256" key="2">
    <source>
        <dbReference type="ARBA" id="ARBA00022448"/>
    </source>
</evidence>
<evidence type="ECO:0000256" key="8">
    <source>
        <dbReference type="ARBA" id="ARBA00023136"/>
    </source>
</evidence>
<dbReference type="InterPro" id="IPR038379">
    <property type="entry name" value="SecE_sf"/>
</dbReference>
<keyword evidence="3 9" id="KW-1003">Cell membrane</keyword>
<sequence length="65" mass="7731">MASFNPFQFIQEVRQETSKVTWPTWKEVWITTIMVLIMVFMAAIFFMVVDQIMGWAVNFVLRLGR</sequence>
<evidence type="ECO:0000256" key="3">
    <source>
        <dbReference type="ARBA" id="ARBA00022475"/>
    </source>
</evidence>
<dbReference type="HAMAP" id="MF_00422">
    <property type="entry name" value="SecE"/>
    <property type="match status" value="1"/>
</dbReference>
<dbReference type="Pfam" id="PF00584">
    <property type="entry name" value="SecE"/>
    <property type="match status" value="1"/>
</dbReference>
<dbReference type="RefSeq" id="WP_090230870.1">
    <property type="nucleotide sequence ID" value="NZ_FNJC01000009.1"/>
</dbReference>
<evidence type="ECO:0000256" key="1">
    <source>
        <dbReference type="ARBA" id="ARBA00004370"/>
    </source>
</evidence>
<evidence type="ECO:0000256" key="7">
    <source>
        <dbReference type="ARBA" id="ARBA00023010"/>
    </source>
</evidence>
<reference evidence="10 11" key="1">
    <citation type="submission" date="2016-10" db="EMBL/GenBank/DDBJ databases">
        <authorList>
            <person name="Varghese N."/>
            <person name="Submissions S."/>
        </authorList>
    </citation>
    <scope>NUCLEOTIDE SEQUENCE [LARGE SCALE GENOMIC DNA]</scope>
    <source>
        <strain evidence="10 11">CGMCC 1.6497</strain>
    </source>
</reference>
<evidence type="ECO:0000256" key="5">
    <source>
        <dbReference type="ARBA" id="ARBA00022927"/>
    </source>
</evidence>
<dbReference type="Proteomes" id="UP000198795">
    <property type="component" value="Unassembled WGS sequence"/>
</dbReference>
<dbReference type="InterPro" id="IPR005807">
    <property type="entry name" value="SecE_bac"/>
</dbReference>
<keyword evidence="6 9" id="KW-1133">Transmembrane helix</keyword>
<dbReference type="PROSITE" id="PS01067">
    <property type="entry name" value="SECE_SEC61G"/>
    <property type="match status" value="1"/>
</dbReference>
<keyword evidence="8 9" id="KW-0472">Membrane</keyword>
<dbReference type="PANTHER" id="PTHR33910">
    <property type="entry name" value="PROTEIN TRANSLOCASE SUBUNIT SECE"/>
    <property type="match status" value="1"/>
</dbReference>
<evidence type="ECO:0000256" key="9">
    <source>
        <dbReference type="HAMAP-Rule" id="MF_00422"/>
    </source>
</evidence>
<comment type="function">
    <text evidence="9">Essential subunit of the Sec protein translocation channel SecYEG. Clamps together the 2 halves of SecY. May contact the channel plug during translocation.</text>
</comment>
<evidence type="ECO:0000313" key="10">
    <source>
        <dbReference type="EMBL" id="SDP67233.1"/>
    </source>
</evidence>
<keyword evidence="4 9" id="KW-0812">Transmembrane</keyword>
<organism evidence="10 11">
    <name type="scientific">Filomicrobium insigne</name>
    <dbReference type="NCBI Taxonomy" id="418854"/>
    <lineage>
        <taxon>Bacteria</taxon>
        <taxon>Pseudomonadati</taxon>
        <taxon>Pseudomonadota</taxon>
        <taxon>Alphaproteobacteria</taxon>
        <taxon>Hyphomicrobiales</taxon>
        <taxon>Hyphomicrobiaceae</taxon>
        <taxon>Filomicrobium</taxon>
    </lineage>
</organism>
<keyword evidence="7 9" id="KW-0811">Translocation</keyword>
<feature type="transmembrane region" description="Helical" evidence="9">
    <location>
        <begin position="28"/>
        <end position="49"/>
    </location>
</feature>
<comment type="caution">
    <text evidence="10">The sequence shown here is derived from an EMBL/GenBank/DDBJ whole genome shotgun (WGS) entry which is preliminary data.</text>
</comment>
<comment type="subunit">
    <text evidence="9">Component of the Sec protein translocase complex. Heterotrimer consisting of SecY, SecE and SecG subunits. The heterotrimers can form oligomers, although 1 heterotrimer is thought to be able to translocate proteins. Interacts with the ribosome. Interacts with SecDF, and other proteins may be involved. Interacts with SecA.</text>
</comment>
<evidence type="ECO:0000256" key="6">
    <source>
        <dbReference type="ARBA" id="ARBA00022989"/>
    </source>
</evidence>
<proteinExistence type="inferred from homology"/>
<dbReference type="InterPro" id="IPR001901">
    <property type="entry name" value="Translocase_SecE/Sec61-g"/>
</dbReference>
<comment type="similarity">
    <text evidence="9">Belongs to the SecE/SEC61-gamma family.</text>
</comment>
<evidence type="ECO:0000256" key="4">
    <source>
        <dbReference type="ARBA" id="ARBA00022692"/>
    </source>
</evidence>